<evidence type="ECO:0000256" key="1">
    <source>
        <dbReference type="SAM" id="MobiDB-lite"/>
    </source>
</evidence>
<dbReference type="RefSeq" id="XP_014473953.1">
    <property type="nucleotide sequence ID" value="XM_014618467.1"/>
</dbReference>
<feature type="compositionally biased region" description="Polar residues" evidence="1">
    <location>
        <begin position="68"/>
        <end position="80"/>
    </location>
</feature>
<feature type="region of interest" description="Disordered" evidence="1">
    <location>
        <begin position="49"/>
        <end position="80"/>
    </location>
</feature>
<evidence type="ECO:0000313" key="2">
    <source>
        <dbReference type="Proteomes" id="UP000515204"/>
    </source>
</evidence>
<evidence type="ECO:0000313" key="3">
    <source>
        <dbReference type="RefSeq" id="XP_014473953.1"/>
    </source>
</evidence>
<feature type="compositionally biased region" description="Basic and acidic residues" evidence="1">
    <location>
        <begin position="49"/>
        <end position="67"/>
    </location>
</feature>
<reference evidence="3" key="1">
    <citation type="submission" date="2025-08" db="UniProtKB">
        <authorList>
            <consortium name="RefSeq"/>
        </authorList>
    </citation>
    <scope>IDENTIFICATION</scope>
</reference>
<name>A0A6P3X6M5_DINQU</name>
<dbReference type="KEGG" id="dqu:106744059"/>
<dbReference type="Proteomes" id="UP000515204">
    <property type="component" value="Unplaced"/>
</dbReference>
<dbReference type="AlphaFoldDB" id="A0A6P3X6M5"/>
<sequence>MRPDSRSVSFTFHREVLAAQHSPIVARAIVRPLVARNSRNLRQRLQDQFDQAGEKKKSKEKPVKKDASTNTDRGWNNLSLSNVSADSRKAFRSGAEKLSRTISSMRTTFGTISQRFKCSTRRRHRLEEQHSPGSKMQTPQTRSRQLLGRTPTKLYSPFGIESPRHGSDKENDATPVHASSECNARYLQCRPFRFAKGKGFSVLR</sequence>
<accession>A0A6P3X6M5</accession>
<dbReference type="OrthoDB" id="75343at2759"/>
<proteinExistence type="predicted"/>
<protein>
    <submittedName>
        <fullName evidence="3">Uncharacterized protein LOC106744059</fullName>
    </submittedName>
</protein>
<feature type="compositionally biased region" description="Basic and acidic residues" evidence="1">
    <location>
        <begin position="162"/>
        <end position="172"/>
    </location>
</feature>
<organism evidence="2 3">
    <name type="scientific">Dinoponera quadriceps</name>
    <name type="common">South American ant</name>
    <dbReference type="NCBI Taxonomy" id="609295"/>
    <lineage>
        <taxon>Eukaryota</taxon>
        <taxon>Metazoa</taxon>
        <taxon>Ecdysozoa</taxon>
        <taxon>Arthropoda</taxon>
        <taxon>Hexapoda</taxon>
        <taxon>Insecta</taxon>
        <taxon>Pterygota</taxon>
        <taxon>Neoptera</taxon>
        <taxon>Endopterygota</taxon>
        <taxon>Hymenoptera</taxon>
        <taxon>Apocrita</taxon>
        <taxon>Aculeata</taxon>
        <taxon>Formicoidea</taxon>
        <taxon>Formicidae</taxon>
        <taxon>Ponerinae</taxon>
        <taxon>Ponerini</taxon>
        <taxon>Dinoponera</taxon>
    </lineage>
</organism>
<feature type="compositionally biased region" description="Polar residues" evidence="1">
    <location>
        <begin position="131"/>
        <end position="144"/>
    </location>
</feature>
<gene>
    <name evidence="3" type="primary">LOC106744059</name>
</gene>
<keyword evidence="2" id="KW-1185">Reference proteome</keyword>
<dbReference type="GeneID" id="106744059"/>
<feature type="region of interest" description="Disordered" evidence="1">
    <location>
        <begin position="119"/>
        <end position="175"/>
    </location>
</feature>